<sequence>MAEWTDGRHADASVEEWVFAAWTDDASLGVVSGHRLVGVTSWYWAALARPGRPLLHITDFEVPVRADPFILKGEAMWAEHFRDAPMEQWSVGNETYAASLDDPIEALGRAYGDPTPIAFDLEWYATSRPTAIDDLAGADDGYEQVGVVHGVIEIIGEPKIELAEVPARRWHRWSLTESFGVIAHPIAAAHSGARAPFVFPDGTRTDMVLTATGWAERRPARTD</sequence>
<protein>
    <submittedName>
        <fullName evidence="1">Uncharacterized protein</fullName>
    </submittedName>
</protein>
<organism evidence="1 2">
    <name type="scientific">Ilumatobacter coccineus (strain NBRC 103263 / KCTC 29153 / YM16-304)</name>
    <dbReference type="NCBI Taxonomy" id="1313172"/>
    <lineage>
        <taxon>Bacteria</taxon>
        <taxon>Bacillati</taxon>
        <taxon>Actinomycetota</taxon>
        <taxon>Acidimicrobiia</taxon>
        <taxon>Acidimicrobiales</taxon>
        <taxon>Ilumatobacteraceae</taxon>
        <taxon>Ilumatobacter</taxon>
    </lineage>
</organism>
<reference evidence="1 2" key="1">
    <citation type="journal article" date="2013" name="Int. J. Syst. Evol. Microbiol.">
        <title>Ilumatobacter nonamiense sp. nov. and Ilumatobacter coccineum sp. nov., isolated from seashore sand.</title>
        <authorList>
            <person name="Matsumoto A."/>
            <person name="Kasai H."/>
            <person name="Matsuo Y."/>
            <person name="Shizuri Y."/>
            <person name="Ichikawa N."/>
            <person name="Fujita N."/>
            <person name="Omura S."/>
            <person name="Takahashi Y."/>
        </authorList>
    </citation>
    <scope>NUCLEOTIDE SEQUENCE [LARGE SCALE GENOMIC DNA]</scope>
    <source>
        <strain evidence="2">NBRC 103263 / KCTC 29153 / YM16-304</strain>
    </source>
</reference>
<dbReference type="OrthoDB" id="115252at2"/>
<dbReference type="AlphaFoldDB" id="A0A6C7E8X2"/>
<accession>A0A6C7E8X2</accession>
<dbReference type="EMBL" id="AP012057">
    <property type="protein sequence ID" value="BAN01048.1"/>
    <property type="molecule type" value="Genomic_DNA"/>
</dbReference>
<name>A0A6C7E8X2_ILUCY</name>
<dbReference type="KEGG" id="aym:YM304_07340"/>
<gene>
    <name evidence="1" type="ORF">YM304_07340</name>
</gene>
<keyword evidence="2" id="KW-1185">Reference proteome</keyword>
<dbReference type="Proteomes" id="UP000011863">
    <property type="component" value="Chromosome"/>
</dbReference>
<evidence type="ECO:0000313" key="1">
    <source>
        <dbReference type="EMBL" id="BAN01048.1"/>
    </source>
</evidence>
<evidence type="ECO:0000313" key="2">
    <source>
        <dbReference type="Proteomes" id="UP000011863"/>
    </source>
</evidence>
<proteinExistence type="predicted"/>
<dbReference type="RefSeq" id="WP_015440296.1">
    <property type="nucleotide sequence ID" value="NC_020520.1"/>
</dbReference>